<dbReference type="Gene3D" id="1.10.3230.20">
    <property type="entry name" value="P22 tail accessory factor (Gp4)"/>
    <property type="match status" value="1"/>
</dbReference>
<dbReference type="RefSeq" id="WP_112986255.1">
    <property type="nucleotide sequence ID" value="NZ_CP131470.1"/>
</dbReference>
<comment type="caution">
    <text evidence="1">The sequence shown here is derived from an EMBL/GenBank/DDBJ whole genome shotgun (WGS) entry which is preliminary data.</text>
</comment>
<evidence type="ECO:0008006" key="3">
    <source>
        <dbReference type="Google" id="ProtNLM"/>
    </source>
</evidence>
<sequence>MSWTKRQIVEQALEELGLASYVFDMQPEQVESAKRKLDSMMALWDSKDIRFGYPLSGDANSGDLDQETFIPDYAVEAVVLNLSIRLASSFGKTIPIELKAMAKDAFETIQLAMLSNPPRVRLDPSLPRGAGHKGECLPFVEKTPTKTVFAPDTSVSFTNE</sequence>
<proteinExistence type="predicted"/>
<dbReference type="Pfam" id="PF11650">
    <property type="entry name" value="P22_Tail-4"/>
    <property type="match status" value="1"/>
</dbReference>
<dbReference type="AlphaFoldDB" id="A0A365PM67"/>
<dbReference type="InterPro" id="IPR020362">
    <property type="entry name" value="Tail_accessory_Gp4"/>
</dbReference>
<evidence type="ECO:0000313" key="1">
    <source>
        <dbReference type="EMBL" id="RBA49809.1"/>
    </source>
</evidence>
<dbReference type="EMBL" id="QEWH01000009">
    <property type="protein sequence ID" value="RBA49809.1"/>
    <property type="molecule type" value="Genomic_DNA"/>
</dbReference>
<organism evidence="1 2">
    <name type="scientific">Acinetobacter junii</name>
    <dbReference type="NCBI Taxonomy" id="40215"/>
    <lineage>
        <taxon>Bacteria</taxon>
        <taxon>Pseudomonadati</taxon>
        <taxon>Pseudomonadota</taxon>
        <taxon>Gammaproteobacteria</taxon>
        <taxon>Moraxellales</taxon>
        <taxon>Moraxellaceae</taxon>
        <taxon>Acinetobacter</taxon>
    </lineage>
</organism>
<name>A0A365PM67_ACIJU</name>
<dbReference type="Proteomes" id="UP000253688">
    <property type="component" value="Unassembled WGS sequence"/>
</dbReference>
<reference evidence="1 2" key="1">
    <citation type="submission" date="2018-04" db="EMBL/GenBank/DDBJ databases">
        <title>Acinetobacter junii Genome sequencing and assembly.</title>
        <authorList>
            <person name="Su J."/>
            <person name="Rensing C."/>
            <person name="Mazhar H.S."/>
        </authorList>
    </citation>
    <scope>NUCLEOTIDE SEQUENCE [LARGE SCALE GENOMIC DNA]</scope>
    <source>
        <strain evidence="1 2">SC22</strain>
    </source>
</reference>
<gene>
    <name evidence="1" type="ORF">DC346_01895</name>
</gene>
<accession>A0A365PM67</accession>
<evidence type="ECO:0000313" key="2">
    <source>
        <dbReference type="Proteomes" id="UP000253688"/>
    </source>
</evidence>
<dbReference type="InterPro" id="IPR038258">
    <property type="entry name" value="Gp4_sf"/>
</dbReference>
<protein>
    <recommendedName>
        <fullName evidence="3">P22 tail accessory factor</fullName>
    </recommendedName>
</protein>